<dbReference type="InterPro" id="IPR001077">
    <property type="entry name" value="COMT_C"/>
</dbReference>
<dbReference type="InterPro" id="IPR036390">
    <property type="entry name" value="WH_DNA-bd_sf"/>
</dbReference>
<dbReference type="Proteomes" id="UP000054544">
    <property type="component" value="Unassembled WGS sequence"/>
</dbReference>
<organism evidence="7 8">
    <name type="scientific">Metarhizium anisopliae BRIP 53293</name>
    <dbReference type="NCBI Taxonomy" id="1291518"/>
    <lineage>
        <taxon>Eukaryota</taxon>
        <taxon>Fungi</taxon>
        <taxon>Dikarya</taxon>
        <taxon>Ascomycota</taxon>
        <taxon>Pezizomycotina</taxon>
        <taxon>Sordariomycetes</taxon>
        <taxon>Hypocreomycetidae</taxon>
        <taxon>Hypocreales</taxon>
        <taxon>Clavicipitaceae</taxon>
        <taxon>Metarhizium</taxon>
    </lineage>
</organism>
<evidence type="ECO:0000256" key="2">
    <source>
        <dbReference type="ARBA" id="ARBA00022679"/>
    </source>
</evidence>
<dbReference type="Pfam" id="PF08100">
    <property type="entry name" value="Dimerisation"/>
    <property type="match status" value="1"/>
</dbReference>
<dbReference type="Pfam" id="PF00891">
    <property type="entry name" value="Methyltransf_2"/>
    <property type="match status" value="1"/>
</dbReference>
<dbReference type="SUPFAM" id="SSF53335">
    <property type="entry name" value="S-adenosyl-L-methionine-dependent methyltransferases"/>
    <property type="match status" value="1"/>
</dbReference>
<keyword evidence="3" id="KW-0949">S-adenosyl-L-methionine</keyword>
<evidence type="ECO:0000256" key="3">
    <source>
        <dbReference type="ARBA" id="ARBA00022691"/>
    </source>
</evidence>
<dbReference type="PANTHER" id="PTHR43712:SF1">
    <property type="entry name" value="HYPOTHETICAL O-METHYLTRANSFERASE (EUROFUNG)-RELATED"/>
    <property type="match status" value="1"/>
</dbReference>
<gene>
    <name evidence="7" type="ORF">H634G_08629</name>
</gene>
<dbReference type="InterPro" id="IPR012967">
    <property type="entry name" value="COMT_dimerisation"/>
</dbReference>
<protein>
    <submittedName>
        <fullName evidence="7">Uncharacterized protein</fullName>
    </submittedName>
</protein>
<dbReference type="PROSITE" id="PS51683">
    <property type="entry name" value="SAM_OMT_II"/>
    <property type="match status" value="1"/>
</dbReference>
<evidence type="ECO:0000313" key="8">
    <source>
        <dbReference type="Proteomes" id="UP000054544"/>
    </source>
</evidence>
<name>A0A0D9NR35_METAN</name>
<evidence type="ECO:0000256" key="1">
    <source>
        <dbReference type="ARBA" id="ARBA00022603"/>
    </source>
</evidence>
<evidence type="ECO:0000256" key="4">
    <source>
        <dbReference type="PIRSR" id="PIRSR005739-1"/>
    </source>
</evidence>
<dbReference type="Gene3D" id="1.10.10.10">
    <property type="entry name" value="Winged helix-like DNA-binding domain superfamily/Winged helix DNA-binding domain"/>
    <property type="match status" value="1"/>
</dbReference>
<feature type="domain" description="O-methyltransferase dimerisation" evidence="6">
    <location>
        <begin position="63"/>
        <end position="127"/>
    </location>
</feature>
<dbReference type="OrthoDB" id="2410195at2759"/>
<dbReference type="SUPFAM" id="SSF46785">
    <property type="entry name" value="Winged helix' DNA-binding domain"/>
    <property type="match status" value="1"/>
</dbReference>
<dbReference type="GO" id="GO:0046983">
    <property type="term" value="F:protein dimerization activity"/>
    <property type="evidence" value="ECO:0007669"/>
    <property type="project" value="InterPro"/>
</dbReference>
<keyword evidence="1" id="KW-0489">Methyltransferase</keyword>
<dbReference type="InterPro" id="IPR029063">
    <property type="entry name" value="SAM-dependent_MTases_sf"/>
</dbReference>
<evidence type="ECO:0000313" key="7">
    <source>
        <dbReference type="EMBL" id="KJK76223.1"/>
    </source>
</evidence>
<evidence type="ECO:0000259" key="5">
    <source>
        <dbReference type="Pfam" id="PF00891"/>
    </source>
</evidence>
<dbReference type="GO" id="GO:0008171">
    <property type="term" value="F:O-methyltransferase activity"/>
    <property type="evidence" value="ECO:0007669"/>
    <property type="project" value="InterPro"/>
</dbReference>
<dbReference type="PANTHER" id="PTHR43712">
    <property type="entry name" value="PUTATIVE (AFU_ORTHOLOGUE AFUA_4G14580)-RELATED"/>
    <property type="match status" value="1"/>
</dbReference>
<keyword evidence="8" id="KW-1185">Reference proteome</keyword>
<proteinExistence type="predicted"/>
<feature type="active site" description="Proton acceptor" evidence="4">
    <location>
        <position position="296"/>
    </location>
</feature>
<keyword evidence="2" id="KW-0808">Transferase</keyword>
<dbReference type="InterPro" id="IPR016461">
    <property type="entry name" value="COMT-like"/>
</dbReference>
<dbReference type="PIRSF" id="PIRSF005739">
    <property type="entry name" value="O-mtase"/>
    <property type="match status" value="1"/>
</dbReference>
<dbReference type="AlphaFoldDB" id="A0A0D9NR35"/>
<feature type="domain" description="O-methyltransferase C-terminal" evidence="5">
    <location>
        <begin position="227"/>
        <end position="366"/>
    </location>
</feature>
<dbReference type="EMBL" id="KE384747">
    <property type="protein sequence ID" value="KJK76223.1"/>
    <property type="molecule type" value="Genomic_DNA"/>
</dbReference>
<reference evidence="8" key="1">
    <citation type="journal article" date="2014" name="BMC Genomics">
        <title>The genome sequence of the biocontrol fungus Metarhizium anisopliae and comparative genomics of Metarhizium species.</title>
        <authorList>
            <person name="Pattemore J.A."/>
            <person name="Hane J.K."/>
            <person name="Williams A.H."/>
            <person name="Wilson B.A."/>
            <person name="Stodart B.J."/>
            <person name="Ash G.J."/>
        </authorList>
    </citation>
    <scope>NUCLEOTIDE SEQUENCE [LARGE SCALE GENOMIC DNA]</scope>
    <source>
        <strain evidence="8">BRIP 53293</strain>
    </source>
</reference>
<accession>A0A0D9NR35</accession>
<sequence length="390" mass="43607">MPAVVICSWERYLAGIIFLEATISAGQRKVLGALRKLSQALESPQDSAQRIMYLQIQIALVRIGCDLRLFDILAESPTPLSVDVLSQKTGAAPTLLGRILRYLSSHGVIKEIGKNTFTNNKITKTFTYPGFRGGIYHYHDNVGPAIQALPDFLKENKYQDITSAVDTPLQKAWNTNLPAFIWVQSKPENFTHFNQFMAGGRLGMPTWLDAYPYREKTKGLKTEQPFFIDVGGGIGHQAVALREKLPELPNQIILQDIPATLEHAIKHPGIEIVAQDLFEPQTITNARIYYMRNIIHDYPDDKAIVILKNTITAMAPDSVILIDDMVLPDCGVPWQATQIDFVMMSTLASQERTHEQWVSLLSKAGLKINKIYTYTASLQDSIIEAVPALM</sequence>
<dbReference type="InterPro" id="IPR036388">
    <property type="entry name" value="WH-like_DNA-bd_sf"/>
</dbReference>
<dbReference type="GO" id="GO:0032259">
    <property type="term" value="P:methylation"/>
    <property type="evidence" value="ECO:0007669"/>
    <property type="project" value="UniProtKB-KW"/>
</dbReference>
<dbReference type="Gene3D" id="3.40.50.150">
    <property type="entry name" value="Vaccinia Virus protein VP39"/>
    <property type="match status" value="1"/>
</dbReference>
<evidence type="ECO:0000259" key="6">
    <source>
        <dbReference type="Pfam" id="PF08100"/>
    </source>
</evidence>